<dbReference type="PROSITE" id="PS51935">
    <property type="entry name" value="NLPC_P60"/>
    <property type="match status" value="1"/>
</dbReference>
<feature type="domain" description="NlpC/P60" evidence="7">
    <location>
        <begin position="59"/>
        <end position="180"/>
    </location>
</feature>
<dbReference type="PANTHER" id="PTHR47360:SF1">
    <property type="entry name" value="ENDOPEPTIDASE NLPC-RELATED"/>
    <property type="match status" value="1"/>
</dbReference>
<evidence type="ECO:0000313" key="8">
    <source>
        <dbReference type="EMBL" id="SDX79012.1"/>
    </source>
</evidence>
<dbReference type="RefSeq" id="WP_092570894.1">
    <property type="nucleotide sequence ID" value="NZ_BMXH01000006.1"/>
</dbReference>
<evidence type="ECO:0000256" key="3">
    <source>
        <dbReference type="ARBA" id="ARBA00022729"/>
    </source>
</evidence>
<dbReference type="InterPro" id="IPR052062">
    <property type="entry name" value="Murein_DD/LD_carboxypeptidase"/>
</dbReference>
<evidence type="ECO:0000259" key="7">
    <source>
        <dbReference type="PROSITE" id="PS51935"/>
    </source>
</evidence>
<dbReference type="OrthoDB" id="9807055at2"/>
<dbReference type="Gene3D" id="3.90.1720.10">
    <property type="entry name" value="endopeptidase domain like (from Nostoc punctiforme)"/>
    <property type="match status" value="1"/>
</dbReference>
<dbReference type="EMBL" id="FNNI01000007">
    <property type="protein sequence ID" value="SDX79012.1"/>
    <property type="molecule type" value="Genomic_DNA"/>
</dbReference>
<dbReference type="InterPro" id="IPR038765">
    <property type="entry name" value="Papain-like_cys_pep_sf"/>
</dbReference>
<dbReference type="Proteomes" id="UP000198500">
    <property type="component" value="Unassembled WGS sequence"/>
</dbReference>
<dbReference type="PANTHER" id="PTHR47360">
    <property type="entry name" value="MUREIN DD-ENDOPEPTIDASE MEPS/MUREIN LD-CARBOXYPEPTIDASE"/>
    <property type="match status" value="1"/>
</dbReference>
<sequence>MLRLAGCVFLLATLAGCAGTTTQEPPSDADYFSHGSAETLPHSPLDEPLVQSFLQPSPKVVRQALLDEHERWVGTPYRLGGEGEYGIDCSALVQAIFDERFDTHLPRTTESQAVEGHRVSLEELEAGDLVFFRPPGVYRHVGIYVGEGRFLHASTSQGVMLSEIDNLYWQRHFWQARRPMEPTRLAHRAMLSRYSGS</sequence>
<accession>A0A1H3EJR0</accession>
<dbReference type="GO" id="GO:0008234">
    <property type="term" value="F:cysteine-type peptidase activity"/>
    <property type="evidence" value="ECO:0007669"/>
    <property type="project" value="UniProtKB-KW"/>
</dbReference>
<evidence type="ECO:0000256" key="2">
    <source>
        <dbReference type="ARBA" id="ARBA00022670"/>
    </source>
</evidence>
<evidence type="ECO:0000256" key="4">
    <source>
        <dbReference type="ARBA" id="ARBA00022801"/>
    </source>
</evidence>
<proteinExistence type="inferred from homology"/>
<keyword evidence="3 6" id="KW-0732">Signal</keyword>
<evidence type="ECO:0000256" key="1">
    <source>
        <dbReference type="ARBA" id="ARBA00007074"/>
    </source>
</evidence>
<keyword evidence="2" id="KW-0645">Protease</keyword>
<name>A0A1H3EJR0_9GAMM</name>
<dbReference type="STRING" id="574349.SAMN05443545_107153"/>
<dbReference type="Pfam" id="PF00877">
    <property type="entry name" value="NLPC_P60"/>
    <property type="match status" value="1"/>
</dbReference>
<comment type="similarity">
    <text evidence="1">Belongs to the peptidase C40 family.</text>
</comment>
<gene>
    <name evidence="8" type="ORF">SAMN05443545_107153</name>
</gene>
<dbReference type="PROSITE" id="PS51257">
    <property type="entry name" value="PROKAR_LIPOPROTEIN"/>
    <property type="match status" value="1"/>
</dbReference>
<dbReference type="GO" id="GO:0006508">
    <property type="term" value="P:proteolysis"/>
    <property type="evidence" value="ECO:0007669"/>
    <property type="project" value="UniProtKB-KW"/>
</dbReference>
<evidence type="ECO:0000256" key="5">
    <source>
        <dbReference type="ARBA" id="ARBA00022807"/>
    </source>
</evidence>
<dbReference type="InterPro" id="IPR000064">
    <property type="entry name" value="NLP_P60_dom"/>
</dbReference>
<organism evidence="8 9">
    <name type="scientific">Aidingimonas halophila</name>
    <dbReference type="NCBI Taxonomy" id="574349"/>
    <lineage>
        <taxon>Bacteria</taxon>
        <taxon>Pseudomonadati</taxon>
        <taxon>Pseudomonadota</taxon>
        <taxon>Gammaproteobacteria</taxon>
        <taxon>Oceanospirillales</taxon>
        <taxon>Halomonadaceae</taxon>
        <taxon>Aidingimonas</taxon>
    </lineage>
</organism>
<evidence type="ECO:0000313" key="9">
    <source>
        <dbReference type="Proteomes" id="UP000198500"/>
    </source>
</evidence>
<dbReference type="AlphaFoldDB" id="A0A1H3EJR0"/>
<evidence type="ECO:0000256" key="6">
    <source>
        <dbReference type="SAM" id="SignalP"/>
    </source>
</evidence>
<keyword evidence="5" id="KW-0788">Thiol protease</keyword>
<keyword evidence="4 8" id="KW-0378">Hydrolase</keyword>
<feature type="chain" id="PRO_5011610090" evidence="6">
    <location>
        <begin position="19"/>
        <end position="197"/>
    </location>
</feature>
<dbReference type="SUPFAM" id="SSF54001">
    <property type="entry name" value="Cysteine proteinases"/>
    <property type="match status" value="1"/>
</dbReference>
<reference evidence="8 9" key="1">
    <citation type="submission" date="2016-10" db="EMBL/GenBank/DDBJ databases">
        <authorList>
            <person name="de Groot N.N."/>
        </authorList>
    </citation>
    <scope>NUCLEOTIDE SEQUENCE [LARGE SCALE GENOMIC DNA]</scope>
    <source>
        <strain evidence="8 9">DSM 19219</strain>
    </source>
</reference>
<protein>
    <submittedName>
        <fullName evidence="8">Cell wall-associated hydrolase, NlpC family</fullName>
    </submittedName>
</protein>
<keyword evidence="9" id="KW-1185">Reference proteome</keyword>
<feature type="signal peptide" evidence="6">
    <location>
        <begin position="1"/>
        <end position="18"/>
    </location>
</feature>